<comment type="caution">
    <text evidence="1">The sequence shown here is derived from an EMBL/GenBank/DDBJ whole genome shotgun (WGS) entry which is preliminary data.</text>
</comment>
<proteinExistence type="predicted"/>
<evidence type="ECO:0000313" key="1">
    <source>
        <dbReference type="EMBL" id="RQT24281.1"/>
    </source>
</evidence>
<gene>
    <name evidence="1" type="ORF">DF037_23330</name>
</gene>
<name>A0A3N8QKY3_9BURK</name>
<organism evidence="1 2">
    <name type="scientific">Burkholderia contaminans</name>
    <dbReference type="NCBI Taxonomy" id="488447"/>
    <lineage>
        <taxon>Bacteria</taxon>
        <taxon>Pseudomonadati</taxon>
        <taxon>Pseudomonadota</taxon>
        <taxon>Betaproteobacteria</taxon>
        <taxon>Burkholderiales</taxon>
        <taxon>Burkholderiaceae</taxon>
        <taxon>Burkholderia</taxon>
        <taxon>Burkholderia cepacia complex</taxon>
    </lineage>
</organism>
<sequence>MTRCTLPAAHPQTNGDLSAALTVARAAWARCAAEVDMIAACQARNQTNPQAAAHD</sequence>
<reference evidence="1 2" key="1">
    <citation type="submission" date="2018-08" db="EMBL/GenBank/DDBJ databases">
        <title>Comparative analysis of Burkholderia isolates from Puerto Rico.</title>
        <authorList>
            <person name="Hall C."/>
            <person name="Sahl J."/>
            <person name="Wagner D."/>
        </authorList>
    </citation>
    <scope>NUCLEOTIDE SEQUENCE [LARGE SCALE GENOMIC DNA]</scope>
    <source>
        <strain evidence="1 2">Bp9001</strain>
    </source>
</reference>
<protein>
    <submittedName>
        <fullName evidence="1">Peptidase</fullName>
    </submittedName>
</protein>
<dbReference type="NCBIfam" id="NF038368">
    <property type="entry name" value="P2_Rz1"/>
    <property type="match status" value="1"/>
</dbReference>
<dbReference type="InterPro" id="IPR058979">
    <property type="entry name" value="LysC-like"/>
</dbReference>
<evidence type="ECO:0000313" key="2">
    <source>
        <dbReference type="Proteomes" id="UP000269271"/>
    </source>
</evidence>
<dbReference type="InterPro" id="IPR047737">
    <property type="entry name" value="LysC"/>
</dbReference>
<dbReference type="EMBL" id="QTQX01000016">
    <property type="protein sequence ID" value="RQT24281.1"/>
    <property type="molecule type" value="Genomic_DNA"/>
</dbReference>
<dbReference type="Pfam" id="PF23793">
    <property type="entry name" value="LysC"/>
    <property type="match status" value="1"/>
</dbReference>
<dbReference type="Proteomes" id="UP000269271">
    <property type="component" value="Unassembled WGS sequence"/>
</dbReference>
<dbReference type="AlphaFoldDB" id="A0A3N8QKY3"/>
<accession>A0A3N8QKY3</accession>